<feature type="chain" id="PRO_5038343683" description="Secreted protein" evidence="1">
    <location>
        <begin position="21"/>
        <end position="100"/>
    </location>
</feature>
<dbReference type="Proteomes" id="UP001055439">
    <property type="component" value="Chromosome 2"/>
</dbReference>
<accession>A0A9E7FBT9</accession>
<proteinExistence type="predicted"/>
<dbReference type="AlphaFoldDB" id="A0A9E7FBT9"/>
<evidence type="ECO:0000313" key="3">
    <source>
        <dbReference type="Proteomes" id="UP001055439"/>
    </source>
</evidence>
<name>A0A9E7FBT9_9LILI</name>
<keyword evidence="3" id="KW-1185">Reference proteome</keyword>
<feature type="signal peptide" evidence="1">
    <location>
        <begin position="1"/>
        <end position="20"/>
    </location>
</feature>
<evidence type="ECO:0000256" key="1">
    <source>
        <dbReference type="SAM" id="SignalP"/>
    </source>
</evidence>
<reference evidence="2" key="1">
    <citation type="submission" date="2022-05" db="EMBL/GenBank/DDBJ databases">
        <title>The Musa troglodytarum L. genome provides insights into the mechanism of non-climacteric behaviour and enrichment of carotenoids.</title>
        <authorList>
            <person name="Wang J."/>
        </authorList>
    </citation>
    <scope>NUCLEOTIDE SEQUENCE</scope>
    <source>
        <tissue evidence="2">Leaf</tissue>
    </source>
</reference>
<organism evidence="2 3">
    <name type="scientific">Musa troglodytarum</name>
    <name type="common">fe'i banana</name>
    <dbReference type="NCBI Taxonomy" id="320322"/>
    <lineage>
        <taxon>Eukaryota</taxon>
        <taxon>Viridiplantae</taxon>
        <taxon>Streptophyta</taxon>
        <taxon>Embryophyta</taxon>
        <taxon>Tracheophyta</taxon>
        <taxon>Spermatophyta</taxon>
        <taxon>Magnoliopsida</taxon>
        <taxon>Liliopsida</taxon>
        <taxon>Zingiberales</taxon>
        <taxon>Musaceae</taxon>
        <taxon>Musa</taxon>
    </lineage>
</organism>
<evidence type="ECO:0008006" key="4">
    <source>
        <dbReference type="Google" id="ProtNLM"/>
    </source>
</evidence>
<sequence>MASRLKVTSVLGFFYLDVSSCCFAAAGSSKQYFETVSFVSPCEGRMKSETKEVVKKRTLRLTRAPETAVERGLPSVISDITGCRLSGFDCGCCSGSGSEQ</sequence>
<gene>
    <name evidence="2" type="ORF">MUK42_34032</name>
</gene>
<protein>
    <recommendedName>
        <fullName evidence="4">Secreted protein</fullName>
    </recommendedName>
</protein>
<dbReference type="EMBL" id="CP097504">
    <property type="protein sequence ID" value="URD91302.1"/>
    <property type="molecule type" value="Genomic_DNA"/>
</dbReference>
<keyword evidence="1" id="KW-0732">Signal</keyword>
<evidence type="ECO:0000313" key="2">
    <source>
        <dbReference type="EMBL" id="URD91302.1"/>
    </source>
</evidence>